<dbReference type="PANTHER" id="PTHR43289">
    <property type="entry name" value="MITOGEN-ACTIVATED PROTEIN KINASE KINASE KINASE 20-RELATED"/>
    <property type="match status" value="1"/>
</dbReference>
<dbReference type="InterPro" id="IPR006016">
    <property type="entry name" value="UspA"/>
</dbReference>
<keyword evidence="6" id="KW-0723">Serine/threonine-protein kinase</keyword>
<dbReference type="EMBL" id="AP025592">
    <property type="protein sequence ID" value="BDG10357.1"/>
    <property type="molecule type" value="Genomic_DNA"/>
</dbReference>
<dbReference type="Gene3D" id="1.10.510.10">
    <property type="entry name" value="Transferase(Phosphotransferase) domain 1"/>
    <property type="match status" value="1"/>
</dbReference>
<keyword evidence="4" id="KW-0067">ATP-binding</keyword>
<dbReference type="SUPFAM" id="SSF52402">
    <property type="entry name" value="Adenine nucleotide alpha hydrolases-like"/>
    <property type="match status" value="1"/>
</dbReference>
<evidence type="ECO:0000259" key="5">
    <source>
        <dbReference type="PROSITE" id="PS50011"/>
    </source>
</evidence>
<gene>
    <name evidence="6" type="ORF">AMPC_34700</name>
</gene>
<dbReference type="InterPro" id="IPR011009">
    <property type="entry name" value="Kinase-like_dom_sf"/>
</dbReference>
<dbReference type="PANTHER" id="PTHR43289:SF34">
    <property type="entry name" value="SERINE_THREONINE-PROTEIN KINASE YBDM-RELATED"/>
    <property type="match status" value="1"/>
</dbReference>
<dbReference type="Gene3D" id="3.30.200.20">
    <property type="entry name" value="Phosphorylase Kinase, domain 1"/>
    <property type="match status" value="1"/>
</dbReference>
<dbReference type="Gene3D" id="3.40.50.620">
    <property type="entry name" value="HUPs"/>
    <property type="match status" value="1"/>
</dbReference>
<sequence length="465" mass="50248">MTSELLAPGTELGGFVVGEPLHAGGMGVVYAARRPGSEAPLVMKVPRLGFGEPGETVVTFEVEQTVHAALRGPHVPRFVAAGGLEEGRPWLVMERVEGRPLRDELERAPLPPEEVARLGAAVARALHDVHAQEAIHLDLKPSNVILRPDGEAVLLDFGLAHHAHFPDLLAEEVRHPVGSAPYIAPEQVLGQRGDLRSDLFALGAVLYELATGRLPFGAPTSPAGLRKRLFRDPLPPRAVAPGIPEWLQEVVLRCLEPDPERRHPSAAQLALDLAHPGEIVVTERGRRLRRRAGLRELLRWLQTLGFEPPPPSHPSVHLARAPIVLAAIATEHRNRAELEAVREAARRLLAADPGNRLACVTVIPPAPELGGSDAADTATRRRLRHLAILRHWAEPLGLEPGRVSFHAIEGSDPAAALLAYARANRVDHLVIGGPPPDWPLKRILGTVATRVAVEAPCSVTVVRAR</sequence>
<keyword evidence="3 6" id="KW-0418">Kinase</keyword>
<evidence type="ECO:0000256" key="3">
    <source>
        <dbReference type="ARBA" id="ARBA00022777"/>
    </source>
</evidence>
<organism evidence="6 7">
    <name type="scientific">Anaeromyxobacter paludicola</name>
    <dbReference type="NCBI Taxonomy" id="2918171"/>
    <lineage>
        <taxon>Bacteria</taxon>
        <taxon>Pseudomonadati</taxon>
        <taxon>Myxococcota</taxon>
        <taxon>Myxococcia</taxon>
        <taxon>Myxococcales</taxon>
        <taxon>Cystobacterineae</taxon>
        <taxon>Anaeromyxobacteraceae</taxon>
        <taxon>Anaeromyxobacter</taxon>
    </lineage>
</organism>
<evidence type="ECO:0000256" key="4">
    <source>
        <dbReference type="ARBA" id="ARBA00022840"/>
    </source>
</evidence>
<keyword evidence="7" id="KW-1185">Reference proteome</keyword>
<dbReference type="SUPFAM" id="SSF56112">
    <property type="entry name" value="Protein kinase-like (PK-like)"/>
    <property type="match status" value="1"/>
</dbReference>
<proteinExistence type="predicted"/>
<dbReference type="SMART" id="SM00220">
    <property type="entry name" value="S_TKc"/>
    <property type="match status" value="1"/>
</dbReference>
<dbReference type="RefSeq" id="WP_248342808.1">
    <property type="nucleotide sequence ID" value="NZ_AP025592.1"/>
</dbReference>
<dbReference type="InterPro" id="IPR014729">
    <property type="entry name" value="Rossmann-like_a/b/a_fold"/>
</dbReference>
<accession>A0ABN6NE92</accession>
<evidence type="ECO:0000313" key="6">
    <source>
        <dbReference type="EMBL" id="BDG10357.1"/>
    </source>
</evidence>
<keyword evidence="2" id="KW-0547">Nucleotide-binding</keyword>
<dbReference type="Pfam" id="PF00582">
    <property type="entry name" value="Usp"/>
    <property type="match status" value="1"/>
</dbReference>
<evidence type="ECO:0000313" key="7">
    <source>
        <dbReference type="Proteomes" id="UP001162734"/>
    </source>
</evidence>
<dbReference type="PROSITE" id="PS50011">
    <property type="entry name" value="PROTEIN_KINASE_DOM"/>
    <property type="match status" value="1"/>
</dbReference>
<keyword evidence="1" id="KW-0808">Transferase</keyword>
<feature type="domain" description="Protein kinase" evidence="5">
    <location>
        <begin position="15"/>
        <end position="278"/>
    </location>
</feature>
<protein>
    <submittedName>
        <fullName evidence="6">Serine/threonine protein kinase</fullName>
    </submittedName>
</protein>
<dbReference type="GO" id="GO:0004674">
    <property type="term" value="F:protein serine/threonine kinase activity"/>
    <property type="evidence" value="ECO:0007669"/>
    <property type="project" value="UniProtKB-KW"/>
</dbReference>
<reference evidence="7" key="1">
    <citation type="journal article" date="2022" name="Int. J. Syst. Evol. Microbiol.">
        <title>Anaeromyxobacter oryzae sp. nov., Anaeromyxobacter diazotrophicus sp. nov. and Anaeromyxobacter paludicola sp. nov., isolated from paddy soils.</title>
        <authorList>
            <person name="Itoh H."/>
            <person name="Xu Z."/>
            <person name="Mise K."/>
            <person name="Masuda Y."/>
            <person name="Ushijima N."/>
            <person name="Hayakawa C."/>
            <person name="Shiratori Y."/>
            <person name="Senoo K."/>
        </authorList>
    </citation>
    <scope>NUCLEOTIDE SEQUENCE [LARGE SCALE GENOMIC DNA]</scope>
    <source>
        <strain evidence="7">Red630</strain>
    </source>
</reference>
<dbReference type="InterPro" id="IPR000719">
    <property type="entry name" value="Prot_kinase_dom"/>
</dbReference>
<dbReference type="Proteomes" id="UP001162734">
    <property type="component" value="Chromosome"/>
</dbReference>
<evidence type="ECO:0000256" key="1">
    <source>
        <dbReference type="ARBA" id="ARBA00022679"/>
    </source>
</evidence>
<name>A0ABN6NE92_9BACT</name>
<evidence type="ECO:0000256" key="2">
    <source>
        <dbReference type="ARBA" id="ARBA00022741"/>
    </source>
</evidence>
<dbReference type="Pfam" id="PF00069">
    <property type="entry name" value="Pkinase"/>
    <property type="match status" value="1"/>
</dbReference>
<dbReference type="CDD" id="cd14014">
    <property type="entry name" value="STKc_PknB_like"/>
    <property type="match status" value="1"/>
</dbReference>